<dbReference type="PANTHER" id="PTHR47331">
    <property type="entry name" value="PHD-TYPE DOMAIN-CONTAINING PROTEIN"/>
    <property type="match status" value="1"/>
</dbReference>
<dbReference type="Proteomes" id="UP001274896">
    <property type="component" value="Unassembled WGS sequence"/>
</dbReference>
<dbReference type="Gene3D" id="3.30.70.270">
    <property type="match status" value="1"/>
</dbReference>
<dbReference type="Gene3D" id="3.10.10.10">
    <property type="entry name" value="HIV Type 1 Reverse Transcriptase, subunit A, domain 1"/>
    <property type="match status" value="1"/>
</dbReference>
<evidence type="ECO:0000313" key="1">
    <source>
        <dbReference type="EMBL" id="KAK3515168.1"/>
    </source>
</evidence>
<name>A0AAE0UQK0_9TELE</name>
<gene>
    <name evidence="1" type="ORF">QTP70_008172</name>
</gene>
<dbReference type="InterPro" id="IPR043502">
    <property type="entry name" value="DNA/RNA_pol_sf"/>
</dbReference>
<sequence>MSWRTTTAKNRIGKITAKYPWIEDPDSLPNNRGAVEATFLRTEKQLTKDPEWKAAYSAQVKGMLDRGAAVKLSESAIANWDGPVCHLIAPNPHSITTPVRLVWNSSQRFRGISMNDLLMKGPDVLNQIRAVLLRFRSGVYAALGDIKKMYNLVWLEDREVHLHRFLWRDSEDEEFGEYGITRVNIGDKPAGCIAQLTMRETANLSSFAHLGEERRVLQHDSYVDDILTSHNNLRQLQSIVVNIELILKAGGFHLKPWVFSGQSLRRESEDKSFGTNENTMVLPNQMRDDDNKALGLGYSMEEDILSVFHLSASTYVSFIINWCKEKKSGIQLRPLLVMSLSLSSGEIVHEKK</sequence>
<dbReference type="SUPFAM" id="SSF56672">
    <property type="entry name" value="DNA/RNA polymerases"/>
    <property type="match status" value="1"/>
</dbReference>
<organism evidence="1 2">
    <name type="scientific">Hemibagrus guttatus</name>
    <dbReference type="NCBI Taxonomy" id="175788"/>
    <lineage>
        <taxon>Eukaryota</taxon>
        <taxon>Metazoa</taxon>
        <taxon>Chordata</taxon>
        <taxon>Craniata</taxon>
        <taxon>Vertebrata</taxon>
        <taxon>Euteleostomi</taxon>
        <taxon>Actinopterygii</taxon>
        <taxon>Neopterygii</taxon>
        <taxon>Teleostei</taxon>
        <taxon>Ostariophysi</taxon>
        <taxon>Siluriformes</taxon>
        <taxon>Bagridae</taxon>
        <taxon>Hemibagrus</taxon>
    </lineage>
</organism>
<dbReference type="InterPro" id="IPR043128">
    <property type="entry name" value="Rev_trsase/Diguanyl_cyclase"/>
</dbReference>
<dbReference type="PANTHER" id="PTHR47331:SF1">
    <property type="entry name" value="GAG-LIKE PROTEIN"/>
    <property type="match status" value="1"/>
</dbReference>
<dbReference type="AlphaFoldDB" id="A0AAE0UQK0"/>
<comment type="caution">
    <text evidence="1">The sequence shown here is derived from an EMBL/GenBank/DDBJ whole genome shotgun (WGS) entry which is preliminary data.</text>
</comment>
<accession>A0AAE0UQK0</accession>
<evidence type="ECO:0000313" key="2">
    <source>
        <dbReference type="Proteomes" id="UP001274896"/>
    </source>
</evidence>
<proteinExistence type="predicted"/>
<protein>
    <submittedName>
        <fullName evidence="1">Uncharacterized protein</fullName>
    </submittedName>
</protein>
<keyword evidence="2" id="KW-1185">Reference proteome</keyword>
<reference evidence="1" key="1">
    <citation type="submission" date="2023-06" db="EMBL/GenBank/DDBJ databases">
        <title>Male Hemibagrus guttatus genome.</title>
        <authorList>
            <person name="Bian C."/>
        </authorList>
    </citation>
    <scope>NUCLEOTIDE SEQUENCE</scope>
    <source>
        <strain evidence="1">Male_cb2023</strain>
        <tissue evidence="1">Muscle</tissue>
    </source>
</reference>
<dbReference type="EMBL" id="JAUCMX010000020">
    <property type="protein sequence ID" value="KAK3515168.1"/>
    <property type="molecule type" value="Genomic_DNA"/>
</dbReference>